<evidence type="ECO:0008006" key="3">
    <source>
        <dbReference type="Google" id="ProtNLM"/>
    </source>
</evidence>
<proteinExistence type="predicted"/>
<keyword evidence="2" id="KW-1185">Reference proteome</keyword>
<dbReference type="EMBL" id="NTFS01000179">
    <property type="protein sequence ID" value="PAX53018.1"/>
    <property type="molecule type" value="Genomic_DNA"/>
</dbReference>
<protein>
    <recommendedName>
        <fullName evidence="3">Filamentous haemagglutinin FhaB/tRNA nuclease CdiA-like TPS domain-containing protein</fullName>
    </recommendedName>
</protein>
<dbReference type="AlphaFoldDB" id="A0A2A2THB2"/>
<evidence type="ECO:0000313" key="1">
    <source>
        <dbReference type="EMBL" id="PAX53018.1"/>
    </source>
</evidence>
<evidence type="ECO:0000313" key="2">
    <source>
        <dbReference type="Proteomes" id="UP000218238"/>
    </source>
</evidence>
<reference evidence="1 2" key="1">
    <citation type="submission" date="2017-08" db="EMBL/GenBank/DDBJ databases">
        <title>Draft genome sequence of filamentous cyanobacterium Calothrix elsteri CCALA 953.</title>
        <authorList>
            <person name="Gagunashvili A.N."/>
            <person name="Elster J."/>
            <person name="Andresson O.S."/>
        </authorList>
    </citation>
    <scope>NUCLEOTIDE SEQUENCE [LARGE SCALE GENOMIC DNA]</scope>
    <source>
        <strain evidence="1 2">CCALA 953</strain>
    </source>
</reference>
<dbReference type="RefSeq" id="WP_095722681.1">
    <property type="nucleotide sequence ID" value="NZ_NTFS01000179.1"/>
</dbReference>
<dbReference type="OrthoDB" id="518190at2"/>
<comment type="caution">
    <text evidence="1">The sequence shown here is derived from an EMBL/GenBank/DDBJ whole genome shotgun (WGS) entry which is preliminary data.</text>
</comment>
<sequence length="78" mass="8516">MNQAENSLGKLLIGGFLLFTFAPIFPAAAQITPDNTLGTERSRLDTNVLINNVLGDKINGGAIRDRNLFHSFSENLKL</sequence>
<name>A0A2A2THB2_9CYAN</name>
<accession>A0A2A2THB2</accession>
<gene>
    <name evidence="1" type="ORF">CK510_16180</name>
</gene>
<organism evidence="1 2">
    <name type="scientific">Brunnivagina elsteri CCALA 953</name>
    <dbReference type="NCBI Taxonomy" id="987040"/>
    <lineage>
        <taxon>Bacteria</taxon>
        <taxon>Bacillati</taxon>
        <taxon>Cyanobacteriota</taxon>
        <taxon>Cyanophyceae</taxon>
        <taxon>Nostocales</taxon>
        <taxon>Calotrichaceae</taxon>
        <taxon>Brunnivagina</taxon>
    </lineage>
</organism>
<dbReference type="Proteomes" id="UP000218238">
    <property type="component" value="Unassembled WGS sequence"/>
</dbReference>